<dbReference type="AlphaFoldDB" id="A0A7C5R1C9"/>
<dbReference type="GO" id="GO:0000049">
    <property type="term" value="F:tRNA binding"/>
    <property type="evidence" value="ECO:0007669"/>
    <property type="project" value="TreeGrafter"/>
</dbReference>
<dbReference type="GO" id="GO:0046872">
    <property type="term" value="F:metal ion binding"/>
    <property type="evidence" value="ECO:0007669"/>
    <property type="project" value="UniProtKB-KW"/>
</dbReference>
<evidence type="ECO:0000256" key="4">
    <source>
        <dbReference type="ARBA" id="ARBA00022695"/>
    </source>
</evidence>
<accession>A0A7C5R1C9</accession>
<keyword evidence="5" id="KW-0479">Metal-binding</keyword>
<dbReference type="InterPro" id="IPR043519">
    <property type="entry name" value="NT_sf"/>
</dbReference>
<feature type="domain" description="tRNA nucleotidyltransferase/poly(A) polymerase RNA and SrmB- binding" evidence="11">
    <location>
        <begin position="183"/>
        <end position="241"/>
    </location>
</feature>
<keyword evidence="2 9" id="KW-0808">Transferase</keyword>
<feature type="domain" description="Poly A polymerase head" evidence="10">
    <location>
        <begin position="29"/>
        <end position="151"/>
    </location>
</feature>
<organism evidence="13">
    <name type="scientific">Hellea balneolensis</name>
    <dbReference type="NCBI Taxonomy" id="287478"/>
    <lineage>
        <taxon>Bacteria</taxon>
        <taxon>Pseudomonadati</taxon>
        <taxon>Pseudomonadota</taxon>
        <taxon>Alphaproteobacteria</taxon>
        <taxon>Maricaulales</taxon>
        <taxon>Robiginitomaculaceae</taxon>
        <taxon>Hellea</taxon>
    </lineage>
</organism>
<evidence type="ECO:0000256" key="7">
    <source>
        <dbReference type="ARBA" id="ARBA00022842"/>
    </source>
</evidence>
<sequence length="411" mass="45750">MQLDPNHHPWLASKATERIFDALPPGSTRFVGGCVRNAVIGAPVSDLDLATTETPDKVAKALKSAGIAVHETGLAHGTLTAVCDHTVYEITTLRQDVSTDGRRATVAFTTDWQLDAQRRDFTINALYATKDGEILAPTGQGLDDIKARRIRFVGRAENRIKEDYLRILRYFRFYAWYGAGKPMDKAALSACRTLKSGLKTLSSERIWAETKKLLAAPRPERTINTMLLGGILELLLPEASNAEGLQLLCSLEQEQGLDIDPYLRLMAMAARDEMGIARMCRRLKMSNAEKARLMNWARDRSVLHPDLEDRLLYVEIYKAGRQTAMDRALIRAAGSNGDERQGWVRIYTLARDWQWPEFPLTGQDLIKAGIESGPQLGKTLEALRALWMRSGFKTDRQALLAALSLLGRGGA</sequence>
<dbReference type="GO" id="GO:0000166">
    <property type="term" value="F:nucleotide binding"/>
    <property type="evidence" value="ECO:0007669"/>
    <property type="project" value="UniProtKB-KW"/>
</dbReference>
<keyword evidence="7" id="KW-0460">Magnesium</keyword>
<dbReference type="GO" id="GO:0016779">
    <property type="term" value="F:nucleotidyltransferase activity"/>
    <property type="evidence" value="ECO:0007669"/>
    <property type="project" value="UniProtKB-KW"/>
</dbReference>
<dbReference type="Pfam" id="PF13735">
    <property type="entry name" value="tRNA_NucTran2_2"/>
    <property type="match status" value="1"/>
</dbReference>
<evidence type="ECO:0000256" key="6">
    <source>
        <dbReference type="ARBA" id="ARBA00022741"/>
    </source>
</evidence>
<evidence type="ECO:0000256" key="8">
    <source>
        <dbReference type="ARBA" id="ARBA00022884"/>
    </source>
</evidence>
<evidence type="ECO:0000313" key="13">
    <source>
        <dbReference type="EMBL" id="HHL43664.1"/>
    </source>
</evidence>
<dbReference type="GO" id="GO:0008033">
    <property type="term" value="P:tRNA processing"/>
    <property type="evidence" value="ECO:0007669"/>
    <property type="project" value="UniProtKB-KW"/>
</dbReference>
<dbReference type="Gene3D" id="1.10.3090.10">
    <property type="entry name" value="cca-adding enzyme, domain 2"/>
    <property type="match status" value="1"/>
</dbReference>
<dbReference type="Pfam" id="PF01743">
    <property type="entry name" value="PolyA_pol"/>
    <property type="match status" value="1"/>
</dbReference>
<dbReference type="CDD" id="cd05398">
    <property type="entry name" value="NT_ClassII-CCAase"/>
    <property type="match status" value="1"/>
</dbReference>
<reference evidence="13" key="1">
    <citation type="journal article" date="2020" name="mSystems">
        <title>Genome- and Community-Level Interaction Insights into Carbon Utilization and Element Cycling Functions of Hydrothermarchaeota in Hydrothermal Sediment.</title>
        <authorList>
            <person name="Zhou Z."/>
            <person name="Liu Y."/>
            <person name="Xu W."/>
            <person name="Pan J."/>
            <person name="Luo Z.H."/>
            <person name="Li M."/>
        </authorList>
    </citation>
    <scope>NUCLEOTIDE SEQUENCE [LARGE SCALE GENOMIC DNA]</scope>
    <source>
        <strain evidence="13">HyVt-485</strain>
    </source>
</reference>
<comment type="similarity">
    <text evidence="9">Belongs to the tRNA nucleotidyltransferase/poly(A) polymerase family.</text>
</comment>
<dbReference type="Pfam" id="PF12627">
    <property type="entry name" value="PolyA_pol_RNAbd"/>
    <property type="match status" value="1"/>
</dbReference>
<feature type="domain" description="CCA-adding enzyme C-terminal" evidence="12">
    <location>
        <begin position="269"/>
        <end position="402"/>
    </location>
</feature>
<evidence type="ECO:0000256" key="3">
    <source>
        <dbReference type="ARBA" id="ARBA00022694"/>
    </source>
</evidence>
<keyword evidence="8 9" id="KW-0694">RNA-binding</keyword>
<evidence type="ECO:0000259" key="10">
    <source>
        <dbReference type="Pfam" id="PF01743"/>
    </source>
</evidence>
<keyword evidence="4" id="KW-0548">Nucleotidyltransferase</keyword>
<keyword evidence="3" id="KW-0819">tRNA processing</keyword>
<dbReference type="PANTHER" id="PTHR46173">
    <property type="entry name" value="CCA TRNA NUCLEOTIDYLTRANSFERASE 1, MITOCHONDRIAL"/>
    <property type="match status" value="1"/>
</dbReference>
<protein>
    <submittedName>
        <fullName evidence="13">CCA tRNA nucleotidyltransferase</fullName>
    </submittedName>
</protein>
<evidence type="ECO:0000259" key="12">
    <source>
        <dbReference type="Pfam" id="PF13735"/>
    </source>
</evidence>
<evidence type="ECO:0000256" key="9">
    <source>
        <dbReference type="RuleBase" id="RU003953"/>
    </source>
</evidence>
<dbReference type="InterPro" id="IPR002646">
    <property type="entry name" value="PolA_pol_head_dom"/>
</dbReference>
<comment type="cofactor">
    <cofactor evidence="1">
        <name>Mg(2+)</name>
        <dbReference type="ChEBI" id="CHEBI:18420"/>
    </cofactor>
</comment>
<dbReference type="InterPro" id="IPR032828">
    <property type="entry name" value="PolyA_RNA-bd"/>
</dbReference>
<evidence type="ECO:0000256" key="5">
    <source>
        <dbReference type="ARBA" id="ARBA00022723"/>
    </source>
</evidence>
<dbReference type="Proteomes" id="UP000885830">
    <property type="component" value="Unassembled WGS sequence"/>
</dbReference>
<keyword evidence="6" id="KW-0547">Nucleotide-binding</keyword>
<dbReference type="PANTHER" id="PTHR46173:SF1">
    <property type="entry name" value="CCA TRNA NUCLEOTIDYLTRANSFERASE 1, MITOCHONDRIAL"/>
    <property type="match status" value="1"/>
</dbReference>
<gene>
    <name evidence="13" type="ORF">ENJ42_08605</name>
</gene>
<evidence type="ECO:0000256" key="1">
    <source>
        <dbReference type="ARBA" id="ARBA00001946"/>
    </source>
</evidence>
<dbReference type="SUPFAM" id="SSF81301">
    <property type="entry name" value="Nucleotidyltransferase"/>
    <property type="match status" value="1"/>
</dbReference>
<comment type="caution">
    <text evidence="13">The sequence shown here is derived from an EMBL/GenBank/DDBJ whole genome shotgun (WGS) entry which is preliminary data.</text>
</comment>
<dbReference type="InterPro" id="IPR050264">
    <property type="entry name" value="Bact_CCA-adding_enz_type3_sf"/>
</dbReference>
<dbReference type="Gene3D" id="3.30.460.10">
    <property type="entry name" value="Beta Polymerase, domain 2"/>
    <property type="match status" value="1"/>
</dbReference>
<evidence type="ECO:0000256" key="2">
    <source>
        <dbReference type="ARBA" id="ARBA00022679"/>
    </source>
</evidence>
<dbReference type="InterPro" id="IPR032810">
    <property type="entry name" value="CCA-adding_enz_C"/>
</dbReference>
<proteinExistence type="inferred from homology"/>
<name>A0A7C5R1C9_9PROT</name>
<dbReference type="SUPFAM" id="SSF81891">
    <property type="entry name" value="Poly A polymerase C-terminal region-like"/>
    <property type="match status" value="1"/>
</dbReference>
<dbReference type="EMBL" id="DRMJ01000449">
    <property type="protein sequence ID" value="HHL43664.1"/>
    <property type="molecule type" value="Genomic_DNA"/>
</dbReference>
<evidence type="ECO:0000259" key="11">
    <source>
        <dbReference type="Pfam" id="PF12627"/>
    </source>
</evidence>